<feature type="region of interest" description="Disordered" evidence="1">
    <location>
        <begin position="1"/>
        <end position="33"/>
    </location>
</feature>
<comment type="caution">
    <text evidence="2">The sequence shown here is derived from an EMBL/GenBank/DDBJ whole genome shotgun (WGS) entry which is preliminary data.</text>
</comment>
<sequence length="90" mass="10035">MTTPSNNNNNNNVNDNQLNSNQANKTNNDGTKTLTEQIVTERTEMRRNPTENYAGGVSANMVRLSDTNPYTNERLFAAAREKKGSEGTRQ</sequence>
<dbReference type="HOGENOM" id="CLU_2468707_0_0_1"/>
<dbReference type="AlphaFoldDB" id="A0A0A2V5V9"/>
<evidence type="ECO:0000313" key="3">
    <source>
        <dbReference type="Proteomes" id="UP000030106"/>
    </source>
</evidence>
<dbReference type="EMBL" id="ANFO01001341">
    <property type="protein sequence ID" value="KGQ02888.1"/>
    <property type="molecule type" value="Genomic_DNA"/>
</dbReference>
<reference evidence="2 3" key="1">
    <citation type="submission" date="2012-10" db="EMBL/GenBank/DDBJ databases">
        <title>Genome sequencing and analysis of entomopathogenic fungi Beauveria bassiana D1-5.</title>
        <authorList>
            <person name="Li Q."/>
            <person name="Wang L."/>
            <person name="Zhang Z."/>
            <person name="Wang Q."/>
            <person name="Ren J."/>
            <person name="Wang M."/>
            <person name="Xu W."/>
            <person name="Wang J."/>
            <person name="Lu Y."/>
            <person name="Du Q."/>
            <person name="Sun Z."/>
        </authorList>
    </citation>
    <scope>NUCLEOTIDE SEQUENCE [LARGE SCALE GENOMIC DNA]</scope>
    <source>
        <strain evidence="2 3">D1-5</strain>
    </source>
</reference>
<evidence type="ECO:0000256" key="1">
    <source>
        <dbReference type="SAM" id="MobiDB-lite"/>
    </source>
</evidence>
<feature type="compositionally biased region" description="Low complexity" evidence="1">
    <location>
        <begin position="1"/>
        <end position="24"/>
    </location>
</feature>
<evidence type="ECO:0000313" key="2">
    <source>
        <dbReference type="EMBL" id="KGQ02888.1"/>
    </source>
</evidence>
<protein>
    <submittedName>
        <fullName evidence="2">Uncharacterized protein</fullName>
    </submittedName>
</protein>
<accession>A0A0A2V5V9</accession>
<organism evidence="2 3">
    <name type="scientific">Beauveria bassiana D1-5</name>
    <dbReference type="NCBI Taxonomy" id="1245745"/>
    <lineage>
        <taxon>Eukaryota</taxon>
        <taxon>Fungi</taxon>
        <taxon>Dikarya</taxon>
        <taxon>Ascomycota</taxon>
        <taxon>Pezizomycotina</taxon>
        <taxon>Sordariomycetes</taxon>
        <taxon>Hypocreomycetidae</taxon>
        <taxon>Hypocreales</taxon>
        <taxon>Cordycipitaceae</taxon>
        <taxon>Beauveria</taxon>
    </lineage>
</organism>
<dbReference type="STRING" id="1245745.A0A0A2V5V9"/>
<dbReference type="Proteomes" id="UP000030106">
    <property type="component" value="Unassembled WGS sequence"/>
</dbReference>
<name>A0A0A2V5V9_BEABA</name>
<gene>
    <name evidence="2" type="ORF">BBAD15_g11893</name>
</gene>
<proteinExistence type="predicted"/>